<evidence type="ECO:0000313" key="1">
    <source>
        <dbReference type="EMBL" id="WKN35462.1"/>
    </source>
</evidence>
<sequence>MHKLLHKVSNLLILFCCLHGAVLSAAYASFELHEYLEKSYSTLDITAESLSVQREGMHHARFGLLAPSLIGIISETENESHRDMYALACSLSSWNGAGWYADPFAQCNPAPVTFPFRNRSIYLLDCSFLI</sequence>
<proteinExistence type="predicted"/>
<reference evidence="1" key="2">
    <citation type="journal article" date="2024" name="Antonie Van Leeuwenhoek">
        <title>Roseihalotalea indica gen. nov., sp. nov., a halophilic Bacteroidetes from mesopelagic Southwest Indian Ocean with higher carbohydrate metabolic potential.</title>
        <authorList>
            <person name="Chen B."/>
            <person name="Zhang M."/>
            <person name="Lin D."/>
            <person name="Ye J."/>
            <person name="Tang K."/>
        </authorList>
    </citation>
    <scope>NUCLEOTIDE SEQUENCE</scope>
    <source>
        <strain evidence="1">TK19036</strain>
    </source>
</reference>
<organism evidence="1">
    <name type="scientific">Roseihalotalea indica</name>
    <dbReference type="NCBI Taxonomy" id="2867963"/>
    <lineage>
        <taxon>Bacteria</taxon>
        <taxon>Pseudomonadati</taxon>
        <taxon>Bacteroidota</taxon>
        <taxon>Cytophagia</taxon>
        <taxon>Cytophagales</taxon>
        <taxon>Catalimonadaceae</taxon>
        <taxon>Roseihalotalea</taxon>
    </lineage>
</organism>
<dbReference type="AlphaFoldDB" id="A0AA49GJN8"/>
<name>A0AA49GJN8_9BACT</name>
<reference evidence="1" key="1">
    <citation type="journal article" date="2023" name="Comput. Struct. Biotechnol. J.">
        <title>Discovery of a novel marine Bacteroidetes with a rich repertoire of carbohydrate-active enzymes.</title>
        <authorList>
            <person name="Chen B."/>
            <person name="Liu G."/>
            <person name="Chen Q."/>
            <person name="Wang H."/>
            <person name="Liu L."/>
            <person name="Tang K."/>
        </authorList>
    </citation>
    <scope>NUCLEOTIDE SEQUENCE</scope>
    <source>
        <strain evidence="1">TK19036</strain>
    </source>
</reference>
<gene>
    <name evidence="1" type="ORF">K4G66_24110</name>
</gene>
<accession>A0AA49GJN8</accession>
<dbReference type="EMBL" id="CP120682">
    <property type="protein sequence ID" value="WKN35462.1"/>
    <property type="molecule type" value="Genomic_DNA"/>
</dbReference>
<protein>
    <submittedName>
        <fullName evidence="1">Uncharacterized protein</fullName>
    </submittedName>
</protein>